<dbReference type="SUPFAM" id="SSF52833">
    <property type="entry name" value="Thioredoxin-like"/>
    <property type="match status" value="1"/>
</dbReference>
<feature type="domain" description="Thioredoxin-like fold" evidence="2">
    <location>
        <begin position="85"/>
        <end position="244"/>
    </location>
</feature>
<proteinExistence type="predicted"/>
<keyword evidence="1" id="KW-0472">Membrane</keyword>
<evidence type="ECO:0000256" key="1">
    <source>
        <dbReference type="SAM" id="Phobius"/>
    </source>
</evidence>
<name>A0A2N0X787_9CORY</name>
<dbReference type="AlphaFoldDB" id="A0A2N0X787"/>
<sequence length="260" mass="28308">MGTFASAGASIRCKKIGITVSNTVKSPNEKGNGFIWAVVGIVVIAAVVVGYIVINGQNSKREARIDEVAFSTEWDGNKITLKGEGADESTPVADLYEDFSCPHCATLAEADRQDMREAVSNGKLVVNIRPLVFMDRGQKDGNSHRGLAAALAAVASQEDADEGLYWNLRNYIFESQADIYSTNWDYEKYAEAAKELGASEEVASAIREGKYEKQVEEIGAANAADLEKTEAGVSSPRIFINGEEKPLDNDLEWVNKYKAE</sequence>
<evidence type="ECO:0000313" key="4">
    <source>
        <dbReference type="Proteomes" id="UP000233249"/>
    </source>
</evidence>
<organism evidence="3 4">
    <name type="scientific">Corynebacterium mastitidis</name>
    <dbReference type="NCBI Taxonomy" id="161890"/>
    <lineage>
        <taxon>Bacteria</taxon>
        <taxon>Bacillati</taxon>
        <taxon>Actinomycetota</taxon>
        <taxon>Actinomycetes</taxon>
        <taxon>Mycobacteriales</taxon>
        <taxon>Corynebacteriaceae</taxon>
        <taxon>Corynebacterium</taxon>
    </lineage>
</organism>
<dbReference type="Pfam" id="PF13462">
    <property type="entry name" value="Thioredoxin_4"/>
    <property type="match status" value="1"/>
</dbReference>
<gene>
    <name evidence="3" type="ORF">CXB45_06065</name>
</gene>
<dbReference type="Proteomes" id="UP000233249">
    <property type="component" value="Unassembled WGS sequence"/>
</dbReference>
<evidence type="ECO:0000313" key="3">
    <source>
        <dbReference type="EMBL" id="PKF68571.1"/>
    </source>
</evidence>
<dbReference type="CDD" id="cd02972">
    <property type="entry name" value="DsbA_family"/>
    <property type="match status" value="1"/>
</dbReference>
<reference evidence="3 4" key="1">
    <citation type="submission" date="2017-12" db="EMBL/GenBank/DDBJ databases">
        <title>Corynebacterium mastitidis 16-1433 Genome.</title>
        <authorList>
            <person name="Gulvik C.A."/>
        </authorList>
    </citation>
    <scope>NUCLEOTIDE SEQUENCE [LARGE SCALE GENOMIC DNA]</scope>
    <source>
        <strain evidence="3 4">16-1433</strain>
    </source>
</reference>
<dbReference type="InterPro" id="IPR012336">
    <property type="entry name" value="Thioredoxin-like_fold"/>
</dbReference>
<comment type="caution">
    <text evidence="3">The sequence shown here is derived from an EMBL/GenBank/DDBJ whole genome shotgun (WGS) entry which is preliminary data.</text>
</comment>
<keyword evidence="1" id="KW-0812">Transmembrane</keyword>
<keyword evidence="1" id="KW-1133">Transmembrane helix</keyword>
<dbReference type="InterPro" id="IPR036249">
    <property type="entry name" value="Thioredoxin-like_sf"/>
</dbReference>
<accession>A0A2N0X787</accession>
<feature type="transmembrane region" description="Helical" evidence="1">
    <location>
        <begin position="34"/>
        <end position="54"/>
    </location>
</feature>
<protein>
    <recommendedName>
        <fullName evidence="2">Thioredoxin-like fold domain-containing protein</fullName>
    </recommendedName>
</protein>
<dbReference type="EMBL" id="PJAF01000015">
    <property type="protein sequence ID" value="PKF68571.1"/>
    <property type="molecule type" value="Genomic_DNA"/>
</dbReference>
<dbReference type="STRING" id="1121365.GCA_000375365_02141"/>
<evidence type="ECO:0000259" key="2">
    <source>
        <dbReference type="Pfam" id="PF13462"/>
    </source>
</evidence>
<dbReference type="Gene3D" id="3.40.30.10">
    <property type="entry name" value="Glutaredoxin"/>
    <property type="match status" value="1"/>
</dbReference>